<dbReference type="InterPro" id="IPR003615">
    <property type="entry name" value="HNH_nuc"/>
</dbReference>
<dbReference type="Proteomes" id="UP000092993">
    <property type="component" value="Unassembled WGS sequence"/>
</dbReference>
<evidence type="ECO:0000313" key="3">
    <source>
        <dbReference type="Proteomes" id="UP000092993"/>
    </source>
</evidence>
<evidence type="ECO:0000313" key="2">
    <source>
        <dbReference type="EMBL" id="OBZ79296.1"/>
    </source>
</evidence>
<keyword evidence="3" id="KW-1185">Reference proteome</keyword>
<organism evidence="2 3">
    <name type="scientific">Grifola frondosa</name>
    <name type="common">Maitake</name>
    <name type="synonym">Polyporus frondosus</name>
    <dbReference type="NCBI Taxonomy" id="5627"/>
    <lineage>
        <taxon>Eukaryota</taxon>
        <taxon>Fungi</taxon>
        <taxon>Dikarya</taxon>
        <taxon>Basidiomycota</taxon>
        <taxon>Agaricomycotina</taxon>
        <taxon>Agaricomycetes</taxon>
        <taxon>Polyporales</taxon>
        <taxon>Grifolaceae</taxon>
        <taxon>Grifola</taxon>
    </lineage>
</organism>
<dbReference type="AlphaFoldDB" id="A0A1C7MSE4"/>
<comment type="caution">
    <text evidence="2">The sequence shown here is derived from an EMBL/GenBank/DDBJ whole genome shotgun (WGS) entry which is preliminary data.</text>
</comment>
<proteinExistence type="predicted"/>
<protein>
    <recommendedName>
        <fullName evidence="1">HNH nuclease domain-containing protein</fullName>
    </recommendedName>
</protein>
<dbReference type="STRING" id="5627.A0A1C7MSE4"/>
<accession>A0A1C7MSE4</accession>
<sequence length="248" mass="28385">MDLDPERTAIPQSQLPRRNVEVYTSENYIVAGVWQYGRVTWDTFYTWMTNLLSVEADWAIFEYAPETGHVGEKKHPGDTMVQPGNYVLLSLDGGPTKVNPTPSKSLSFAFTPRDGKCLITGLEANTYSRLKAAHIFPRAHLTEWLRRGYANMITDALDDVDLHVAWDNYEFGVDPDNNYRITAFDPSVRPLDVLFRDHFMQGLLKHIKGAAEPTWDYDDFEDALGKGSFDLSKNMWELRTEKSILSWL</sequence>
<dbReference type="EMBL" id="LUGG01000001">
    <property type="protein sequence ID" value="OBZ79296.1"/>
    <property type="molecule type" value="Genomic_DNA"/>
</dbReference>
<name>A0A1C7MSE4_GRIFR</name>
<gene>
    <name evidence="2" type="ORF">A0H81_00777</name>
</gene>
<reference evidence="2 3" key="1">
    <citation type="submission" date="2016-03" db="EMBL/GenBank/DDBJ databases">
        <title>Whole genome sequencing of Grifola frondosa 9006-11.</title>
        <authorList>
            <person name="Min B."/>
            <person name="Park H."/>
            <person name="Kim J.-G."/>
            <person name="Cho H."/>
            <person name="Oh Y.-L."/>
            <person name="Kong W.-S."/>
            <person name="Choi I.-G."/>
        </authorList>
    </citation>
    <scope>NUCLEOTIDE SEQUENCE [LARGE SCALE GENOMIC DNA]</scope>
    <source>
        <strain evidence="2 3">9006-11</strain>
    </source>
</reference>
<dbReference type="OrthoDB" id="2142759at2759"/>
<dbReference type="OMA" id="WELRTEK"/>
<feature type="domain" description="HNH nuclease" evidence="1">
    <location>
        <begin position="117"/>
        <end position="174"/>
    </location>
</feature>
<dbReference type="Pfam" id="PF13391">
    <property type="entry name" value="HNH_2"/>
    <property type="match status" value="1"/>
</dbReference>
<evidence type="ECO:0000259" key="1">
    <source>
        <dbReference type="Pfam" id="PF13391"/>
    </source>
</evidence>